<sequence length="88" mass="9976">MLIQINPYVHSLQILKDNPSDTAFLELQENTSTGEIAAIMHANNIISIQPRSIIIWHYSNLIPKFVNILSSQYEPLQYPLLFSHGTLG</sequence>
<evidence type="ECO:0000313" key="1">
    <source>
        <dbReference type="EMBL" id="CAG8780044.1"/>
    </source>
</evidence>
<name>A0ACA9R7C3_9GLOM</name>
<evidence type="ECO:0000313" key="2">
    <source>
        <dbReference type="Proteomes" id="UP000789920"/>
    </source>
</evidence>
<accession>A0ACA9R7C3</accession>
<proteinExistence type="predicted"/>
<organism evidence="1 2">
    <name type="scientific">Racocetra persica</name>
    <dbReference type="NCBI Taxonomy" id="160502"/>
    <lineage>
        <taxon>Eukaryota</taxon>
        <taxon>Fungi</taxon>
        <taxon>Fungi incertae sedis</taxon>
        <taxon>Mucoromycota</taxon>
        <taxon>Glomeromycotina</taxon>
        <taxon>Glomeromycetes</taxon>
        <taxon>Diversisporales</taxon>
        <taxon>Gigasporaceae</taxon>
        <taxon>Racocetra</taxon>
    </lineage>
</organism>
<gene>
    <name evidence="1" type="ORF">RPERSI_LOCUS17444</name>
</gene>
<dbReference type="EMBL" id="CAJVQC010044683">
    <property type="protein sequence ID" value="CAG8780044.1"/>
    <property type="molecule type" value="Genomic_DNA"/>
</dbReference>
<protein>
    <submittedName>
        <fullName evidence="1">20540_t:CDS:1</fullName>
    </submittedName>
</protein>
<feature type="non-terminal residue" evidence="1">
    <location>
        <position position="88"/>
    </location>
</feature>
<comment type="caution">
    <text evidence="1">The sequence shown here is derived from an EMBL/GenBank/DDBJ whole genome shotgun (WGS) entry which is preliminary data.</text>
</comment>
<reference evidence="1" key="1">
    <citation type="submission" date="2021-06" db="EMBL/GenBank/DDBJ databases">
        <authorList>
            <person name="Kallberg Y."/>
            <person name="Tangrot J."/>
            <person name="Rosling A."/>
        </authorList>
    </citation>
    <scope>NUCLEOTIDE SEQUENCE</scope>
    <source>
        <strain evidence="1">MA461A</strain>
    </source>
</reference>
<keyword evidence="2" id="KW-1185">Reference proteome</keyword>
<dbReference type="Proteomes" id="UP000789920">
    <property type="component" value="Unassembled WGS sequence"/>
</dbReference>